<dbReference type="Proteomes" id="UP000001304">
    <property type="component" value="Chromosome"/>
</dbReference>
<keyword evidence="6" id="KW-0411">Iron-sulfur</keyword>
<evidence type="ECO:0000256" key="1">
    <source>
        <dbReference type="ARBA" id="ARBA00001966"/>
    </source>
</evidence>
<evidence type="ECO:0000256" key="3">
    <source>
        <dbReference type="ARBA" id="ARBA00022691"/>
    </source>
</evidence>
<dbReference type="InterPro" id="IPR007197">
    <property type="entry name" value="rSAM"/>
</dbReference>
<dbReference type="STRING" id="583356.Igag_0844"/>
<dbReference type="InterPro" id="IPR034457">
    <property type="entry name" value="Organic_radical-activating"/>
</dbReference>
<dbReference type="SUPFAM" id="SSF102114">
    <property type="entry name" value="Radical SAM enzymes"/>
    <property type="match status" value="1"/>
</dbReference>
<proteinExistence type="predicted"/>
<dbReference type="PANTHER" id="PTHR30352:SF22">
    <property type="entry name" value="PYRUVATE FORMATE-LYASE ACTIVATING ENZYME HOMOLOG"/>
    <property type="match status" value="1"/>
</dbReference>
<comment type="cofactor">
    <cofactor evidence="1">
        <name>[4Fe-4S] cluster</name>
        <dbReference type="ChEBI" id="CHEBI:49883"/>
    </cofactor>
</comment>
<organism evidence="8 9">
    <name type="scientific">Ignisphaera aggregans (strain DSM 17230 / JCM 13409 / AQ1.S1)</name>
    <dbReference type="NCBI Taxonomy" id="583356"/>
    <lineage>
        <taxon>Archaea</taxon>
        <taxon>Thermoproteota</taxon>
        <taxon>Thermoprotei</taxon>
        <taxon>Desulfurococcales</taxon>
        <taxon>Desulfurococcaceae</taxon>
        <taxon>Ignisphaera</taxon>
    </lineage>
</organism>
<accession>E0STP8</accession>
<feature type="domain" description="Radical SAM core" evidence="7">
    <location>
        <begin position="67"/>
        <end position="341"/>
    </location>
</feature>
<dbReference type="EMBL" id="CP002098">
    <property type="protein sequence ID" value="ADM27664.1"/>
    <property type="molecule type" value="Genomic_DNA"/>
</dbReference>
<sequence length="366" mass="42189">MFSDTINRGERHNTSLSDPWSSICFIRYQGFEPCRCFVRTENGPEIPCRAGLRVWGGRLERLVYDIVLSRPEDYLSIYQSGCNHNCLKCHSWYFAQIAQGRWYSAEDLTRIVLEYREYVTVWKHRNRATMWHASDLCSHCGSCVIDGKRGPYCPGILRSDQVLLSPQGYGPARNIVSMTGGDLYCQPAFYIDFFRRIKREAPDMLIHIETNGYGLTPKNLELLYEADLDSIWLDMKAYSRNIYEYLCGTHNDWILELPAKIIDMGIILEIVLLYIPDLVEIEEIRALGRIIANVSRDIPTMLLAFFPQYLMSGYREPTIEEMVLAYKALREEGLRKVKVGNIGVFCKTSSCIDRLIDEIGREALAL</sequence>
<dbReference type="GO" id="GO:0003824">
    <property type="term" value="F:catalytic activity"/>
    <property type="evidence" value="ECO:0007669"/>
    <property type="project" value="InterPro"/>
</dbReference>
<name>E0STP8_IGNAA</name>
<dbReference type="GO" id="GO:0051539">
    <property type="term" value="F:4 iron, 4 sulfur cluster binding"/>
    <property type="evidence" value="ECO:0007669"/>
    <property type="project" value="UniProtKB-KW"/>
</dbReference>
<evidence type="ECO:0000259" key="7">
    <source>
        <dbReference type="PROSITE" id="PS51918"/>
    </source>
</evidence>
<keyword evidence="3" id="KW-0949">S-adenosyl-L-methionine</keyword>
<keyword evidence="4" id="KW-0479">Metal-binding</keyword>
<dbReference type="BioCyc" id="IAGG583356:GHAH-830-MONOMER"/>
<dbReference type="CDD" id="cd01335">
    <property type="entry name" value="Radical_SAM"/>
    <property type="match status" value="1"/>
</dbReference>
<evidence type="ECO:0000256" key="5">
    <source>
        <dbReference type="ARBA" id="ARBA00023004"/>
    </source>
</evidence>
<dbReference type="InterPro" id="IPR058240">
    <property type="entry name" value="rSAM_sf"/>
</dbReference>
<evidence type="ECO:0000313" key="9">
    <source>
        <dbReference type="Proteomes" id="UP000001304"/>
    </source>
</evidence>
<gene>
    <name evidence="8" type="ordered locus">Igag_0844</name>
</gene>
<dbReference type="InterPro" id="IPR013785">
    <property type="entry name" value="Aldolase_TIM"/>
</dbReference>
<dbReference type="KEGG" id="iag:Igag_0844"/>
<dbReference type="HOGENOM" id="CLU_755678_0_0_2"/>
<evidence type="ECO:0000313" key="8">
    <source>
        <dbReference type="EMBL" id="ADM27664.1"/>
    </source>
</evidence>
<keyword evidence="2" id="KW-0004">4Fe-4S</keyword>
<evidence type="ECO:0000256" key="4">
    <source>
        <dbReference type="ARBA" id="ARBA00022723"/>
    </source>
</evidence>
<dbReference type="AlphaFoldDB" id="E0STP8"/>
<keyword evidence="5" id="KW-0408">Iron</keyword>
<reference evidence="8 9" key="1">
    <citation type="journal article" date="2010" name="Stand. Genomic Sci.">
        <title>Complete genome sequence of Ignisphaera aggregans type strain (AQ1.S1).</title>
        <authorList>
            <person name="Goker M."/>
            <person name="Held B."/>
            <person name="Lapidus A."/>
            <person name="Nolan M."/>
            <person name="Spring S."/>
            <person name="Yasawong M."/>
            <person name="Lucas S."/>
            <person name="Glavina Del Rio T."/>
            <person name="Tice H."/>
            <person name="Cheng J.F."/>
            <person name="Goodwin L."/>
            <person name="Tapia R."/>
            <person name="Pitluck S."/>
            <person name="Liolios K."/>
            <person name="Ivanova N."/>
            <person name="Mavromatis K."/>
            <person name="Mikhailova N."/>
            <person name="Pati A."/>
            <person name="Chen A."/>
            <person name="Palaniappan K."/>
            <person name="Brambilla E."/>
            <person name="Land M."/>
            <person name="Hauser L."/>
            <person name="Chang Y.J."/>
            <person name="Jeffries C.D."/>
            <person name="Brettin T."/>
            <person name="Detter J.C."/>
            <person name="Han C."/>
            <person name="Rohde M."/>
            <person name="Sikorski J."/>
            <person name="Woyke T."/>
            <person name="Bristow J."/>
            <person name="Eisen J.A."/>
            <person name="Markowitz V."/>
            <person name="Hugenholtz P."/>
            <person name="Kyrpides N.C."/>
            <person name="Klenk H.P."/>
        </authorList>
    </citation>
    <scope>NUCLEOTIDE SEQUENCE [LARGE SCALE GENOMIC DNA]</scope>
    <source>
        <strain evidence="9">DSM 17230 / JCM 13409 / AQ1.S1</strain>
    </source>
</reference>
<evidence type="ECO:0000256" key="2">
    <source>
        <dbReference type="ARBA" id="ARBA00022485"/>
    </source>
</evidence>
<keyword evidence="9" id="KW-1185">Reference proteome</keyword>
<evidence type="ECO:0000256" key="6">
    <source>
        <dbReference type="ARBA" id="ARBA00023014"/>
    </source>
</evidence>
<dbReference type="GO" id="GO:0046872">
    <property type="term" value="F:metal ion binding"/>
    <property type="evidence" value="ECO:0007669"/>
    <property type="project" value="UniProtKB-KW"/>
</dbReference>
<dbReference type="PANTHER" id="PTHR30352">
    <property type="entry name" value="PYRUVATE FORMATE-LYASE-ACTIVATING ENZYME"/>
    <property type="match status" value="1"/>
</dbReference>
<dbReference type="Pfam" id="PF04055">
    <property type="entry name" value="Radical_SAM"/>
    <property type="match status" value="1"/>
</dbReference>
<dbReference type="Gene3D" id="3.20.20.70">
    <property type="entry name" value="Aldolase class I"/>
    <property type="match status" value="2"/>
</dbReference>
<protein>
    <submittedName>
        <fullName evidence="8">Radical SAM domain protein</fullName>
    </submittedName>
</protein>
<dbReference type="PROSITE" id="PS51918">
    <property type="entry name" value="RADICAL_SAM"/>
    <property type="match status" value="1"/>
</dbReference>